<dbReference type="InterPro" id="IPR000719">
    <property type="entry name" value="Prot_kinase_dom"/>
</dbReference>
<accession>A0A7C1NY14</accession>
<dbReference type="SUPFAM" id="SSF56112">
    <property type="entry name" value="Protein kinase-like (PK-like)"/>
    <property type="match status" value="1"/>
</dbReference>
<dbReference type="InterPro" id="IPR008271">
    <property type="entry name" value="Ser/Thr_kinase_AS"/>
</dbReference>
<organism evidence="4">
    <name type="scientific">Thermofilum pendens</name>
    <dbReference type="NCBI Taxonomy" id="2269"/>
    <lineage>
        <taxon>Archaea</taxon>
        <taxon>Thermoproteota</taxon>
        <taxon>Thermoprotei</taxon>
        <taxon>Thermofilales</taxon>
        <taxon>Thermofilaceae</taxon>
        <taxon>Thermofilum</taxon>
    </lineage>
</organism>
<evidence type="ECO:0000256" key="1">
    <source>
        <dbReference type="ARBA" id="ARBA00022741"/>
    </source>
</evidence>
<sequence>MPRYASTVVRRPVGVQLEIQLKALYDPGEKVLEVKSWEDGFLALTESSKLLFFDSTGIRQVADLGLRQSVLLYSWEETGRLAALSGDAQGSTLAMLNVDTGEKFSVSIADKVSGVQATEFGALYWGPSKAGLFKGYLALASPSGGWRVELPMLQAAACWGDLVYAAAYNGKIYRAKLSAAQAPVFTEVSSAPGRIRKVIPRGSVILLVGSDRVFLVGPEPRVIELGEEITLAKAVGRWAVLAASTSALLLDLETISQVRLYTGKVFDADGRGDDVYLLTSDEVLEVSGGRVARRVSLGGLPATILRVGRDYALYFFQALAYATVELPQVSAAARLIEVMETGEAVYEVEAFLRAPSSLAPLSGRVTLVVGGERLEGPLDEAGRATFRVKVREPVKLSVASELGEFKAAELELQPPKRGFAELGRGDVLVRGDGTSWFVQEKLGSGGFGTVYRVLDPVLERSLAVKILPLSGEEEPERIKALLDEAWFLAQASRKLNREKKIVVETHGIERFTVASTTGAKKGVVYGLVMEYVEGGSLASLISAGTAPVELRVNIAVALAEALARLHREGIVHGDLKPQNVLLRQNKPLLTDFGAARLFKVAGEILPLLAYTPAYAPPEALTKILTDKSDVYSLGTMLIELLTGDLPAPQSTNIPAKAVEKIRRIRGGYALCDLISRMRREKPEHRPSSQQVFEEMSRIFGPPI</sequence>
<protein>
    <submittedName>
        <fullName evidence="4">Serine/threonine protein kinase</fullName>
    </submittedName>
</protein>
<keyword evidence="4" id="KW-0723">Serine/threonine-protein kinase</keyword>
<evidence type="ECO:0000256" key="2">
    <source>
        <dbReference type="ARBA" id="ARBA00022840"/>
    </source>
</evidence>
<dbReference type="InterPro" id="IPR017441">
    <property type="entry name" value="Protein_kinase_ATP_BS"/>
</dbReference>
<dbReference type="CDD" id="cd14014">
    <property type="entry name" value="STKc_PknB_like"/>
    <property type="match status" value="1"/>
</dbReference>
<name>A0A7C1NY14_THEPE</name>
<proteinExistence type="predicted"/>
<dbReference type="SMART" id="SM00220">
    <property type="entry name" value="S_TKc"/>
    <property type="match status" value="1"/>
</dbReference>
<dbReference type="PANTHER" id="PTHR44329">
    <property type="entry name" value="SERINE/THREONINE-PROTEIN KINASE TNNI3K-RELATED"/>
    <property type="match status" value="1"/>
</dbReference>
<dbReference type="GO" id="GO:0004674">
    <property type="term" value="F:protein serine/threonine kinase activity"/>
    <property type="evidence" value="ECO:0007669"/>
    <property type="project" value="UniProtKB-KW"/>
</dbReference>
<dbReference type="PROSITE" id="PS00107">
    <property type="entry name" value="PROTEIN_KINASE_ATP"/>
    <property type="match status" value="1"/>
</dbReference>
<keyword evidence="4" id="KW-0418">Kinase</keyword>
<feature type="domain" description="Protein kinase" evidence="3">
    <location>
        <begin position="436"/>
        <end position="699"/>
    </location>
</feature>
<evidence type="ECO:0000313" key="4">
    <source>
        <dbReference type="EMBL" id="HEB48593.1"/>
    </source>
</evidence>
<dbReference type="GO" id="GO:0005524">
    <property type="term" value="F:ATP binding"/>
    <property type="evidence" value="ECO:0007669"/>
    <property type="project" value="UniProtKB-KW"/>
</dbReference>
<gene>
    <name evidence="4" type="ORF">ENP77_02210</name>
</gene>
<keyword evidence="2" id="KW-0067">ATP-binding</keyword>
<dbReference type="Gene3D" id="1.10.510.10">
    <property type="entry name" value="Transferase(Phosphotransferase) domain 1"/>
    <property type="match status" value="1"/>
</dbReference>
<evidence type="ECO:0000259" key="3">
    <source>
        <dbReference type="PROSITE" id="PS50011"/>
    </source>
</evidence>
<dbReference type="PROSITE" id="PS50011">
    <property type="entry name" value="PROTEIN_KINASE_DOM"/>
    <property type="match status" value="1"/>
</dbReference>
<dbReference type="InterPro" id="IPR011009">
    <property type="entry name" value="Kinase-like_dom_sf"/>
</dbReference>
<dbReference type="EMBL" id="DSKP01000079">
    <property type="protein sequence ID" value="HEB48593.1"/>
    <property type="molecule type" value="Genomic_DNA"/>
</dbReference>
<dbReference type="AlphaFoldDB" id="A0A7C1NY14"/>
<keyword evidence="1" id="KW-0547">Nucleotide-binding</keyword>
<dbReference type="Pfam" id="PF00069">
    <property type="entry name" value="Pkinase"/>
    <property type="match status" value="1"/>
</dbReference>
<comment type="caution">
    <text evidence="4">The sequence shown here is derived from an EMBL/GenBank/DDBJ whole genome shotgun (WGS) entry which is preliminary data.</text>
</comment>
<dbReference type="InterPro" id="IPR051681">
    <property type="entry name" value="Ser/Thr_Kinases-Pseudokinases"/>
</dbReference>
<reference evidence="4" key="1">
    <citation type="journal article" date="2020" name="mSystems">
        <title>Genome- and Community-Level Interaction Insights into Carbon Utilization and Element Cycling Functions of Hydrothermarchaeota in Hydrothermal Sediment.</title>
        <authorList>
            <person name="Zhou Z."/>
            <person name="Liu Y."/>
            <person name="Xu W."/>
            <person name="Pan J."/>
            <person name="Luo Z.H."/>
            <person name="Li M."/>
        </authorList>
    </citation>
    <scope>NUCLEOTIDE SEQUENCE [LARGE SCALE GENOMIC DNA]</scope>
    <source>
        <strain evidence="4">SpSt-25</strain>
    </source>
</reference>
<keyword evidence="4" id="KW-0808">Transferase</keyword>
<dbReference type="PROSITE" id="PS00108">
    <property type="entry name" value="PROTEIN_KINASE_ST"/>
    <property type="match status" value="1"/>
</dbReference>